<evidence type="ECO:0000256" key="1">
    <source>
        <dbReference type="ARBA" id="ARBA00004906"/>
    </source>
</evidence>
<comment type="similarity">
    <text evidence="2">Belongs to the Tdpoz family.</text>
</comment>
<gene>
    <name evidence="5" type="ORF">URODEC1_LOCUS101236</name>
</gene>
<dbReference type="InterPro" id="IPR002083">
    <property type="entry name" value="MATH/TRAF_dom"/>
</dbReference>
<dbReference type="PROSITE" id="PS50144">
    <property type="entry name" value="MATH"/>
    <property type="match status" value="1"/>
</dbReference>
<dbReference type="PROSITE" id="PS50097">
    <property type="entry name" value="BTB"/>
    <property type="match status" value="1"/>
</dbReference>
<accession>A0ABC9F169</accession>
<reference evidence="5 6" key="2">
    <citation type="submission" date="2024-10" db="EMBL/GenBank/DDBJ databases">
        <authorList>
            <person name="Ryan C."/>
        </authorList>
    </citation>
    <scope>NUCLEOTIDE SEQUENCE [LARGE SCALE GENOMIC DNA]</scope>
</reference>
<dbReference type="InterPro" id="IPR008974">
    <property type="entry name" value="TRAF-like"/>
</dbReference>
<dbReference type="Proteomes" id="UP001497457">
    <property type="component" value="Chromosome 5rd"/>
</dbReference>
<dbReference type="Pfam" id="PF22486">
    <property type="entry name" value="MATH_2"/>
    <property type="match status" value="1"/>
</dbReference>
<dbReference type="InterPro" id="IPR056423">
    <property type="entry name" value="BACK_BPM_SPOP"/>
</dbReference>
<dbReference type="Gene3D" id="3.30.710.10">
    <property type="entry name" value="Potassium Channel Kv1.1, Chain A"/>
    <property type="match status" value="1"/>
</dbReference>
<reference evidence="6" key="1">
    <citation type="submission" date="2024-06" db="EMBL/GenBank/DDBJ databases">
        <authorList>
            <person name="Ryan C."/>
        </authorList>
    </citation>
    <scope>NUCLEOTIDE SEQUENCE [LARGE SCALE GENOMIC DNA]</scope>
</reference>
<dbReference type="PANTHER" id="PTHR26379">
    <property type="entry name" value="BTB/POZ AND MATH DOMAIN-CONTAINING PROTEIN 1"/>
    <property type="match status" value="1"/>
</dbReference>
<evidence type="ECO:0000259" key="4">
    <source>
        <dbReference type="PROSITE" id="PS50144"/>
    </source>
</evidence>
<organism evidence="5 6">
    <name type="scientific">Urochloa decumbens</name>
    <dbReference type="NCBI Taxonomy" id="240449"/>
    <lineage>
        <taxon>Eukaryota</taxon>
        <taxon>Viridiplantae</taxon>
        <taxon>Streptophyta</taxon>
        <taxon>Embryophyta</taxon>
        <taxon>Tracheophyta</taxon>
        <taxon>Spermatophyta</taxon>
        <taxon>Magnoliopsida</taxon>
        <taxon>Liliopsida</taxon>
        <taxon>Poales</taxon>
        <taxon>Poaceae</taxon>
        <taxon>PACMAD clade</taxon>
        <taxon>Panicoideae</taxon>
        <taxon>Panicodae</taxon>
        <taxon>Paniceae</taxon>
        <taxon>Melinidinae</taxon>
        <taxon>Urochloa</taxon>
    </lineage>
</organism>
<dbReference type="PANTHER" id="PTHR26379:SF382">
    <property type="entry name" value="OS10G0435900 PROTEIN"/>
    <property type="match status" value="1"/>
</dbReference>
<dbReference type="InterPro" id="IPR045005">
    <property type="entry name" value="BPM1-6"/>
</dbReference>
<dbReference type="Pfam" id="PF00651">
    <property type="entry name" value="BTB"/>
    <property type="match status" value="1"/>
</dbReference>
<name>A0ABC9F169_9POAL</name>
<dbReference type="Gene3D" id="2.60.210.10">
    <property type="entry name" value="Apoptosis, Tumor Necrosis Factor Receptor Associated Protein 2, Chain A"/>
    <property type="match status" value="1"/>
</dbReference>
<proteinExistence type="inferred from homology"/>
<keyword evidence="6" id="KW-1185">Reference proteome</keyword>
<dbReference type="SMART" id="SM00225">
    <property type="entry name" value="BTB"/>
    <property type="match status" value="1"/>
</dbReference>
<dbReference type="SUPFAM" id="SSF49599">
    <property type="entry name" value="TRAF domain-like"/>
    <property type="match status" value="1"/>
</dbReference>
<evidence type="ECO:0000313" key="6">
    <source>
        <dbReference type="Proteomes" id="UP001497457"/>
    </source>
</evidence>
<dbReference type="InterPro" id="IPR000210">
    <property type="entry name" value="BTB/POZ_dom"/>
</dbReference>
<dbReference type="InterPro" id="IPR011333">
    <property type="entry name" value="SKP1/BTB/POZ_sf"/>
</dbReference>
<dbReference type="Gene3D" id="1.25.40.420">
    <property type="match status" value="1"/>
</dbReference>
<comment type="pathway">
    <text evidence="1">Protein modification; protein ubiquitination.</text>
</comment>
<dbReference type="CDD" id="cd00121">
    <property type="entry name" value="MATH"/>
    <property type="match status" value="1"/>
</dbReference>
<feature type="domain" description="MATH" evidence="4">
    <location>
        <begin position="21"/>
        <end position="151"/>
    </location>
</feature>
<dbReference type="SUPFAM" id="SSF54695">
    <property type="entry name" value="POZ domain"/>
    <property type="match status" value="1"/>
</dbReference>
<feature type="domain" description="BTB" evidence="3">
    <location>
        <begin position="181"/>
        <end position="243"/>
    </location>
</feature>
<evidence type="ECO:0000259" key="3">
    <source>
        <dbReference type="PROSITE" id="PS50097"/>
    </source>
</evidence>
<dbReference type="Pfam" id="PF24570">
    <property type="entry name" value="BACK_BPM_SPOP"/>
    <property type="match status" value="1"/>
</dbReference>
<dbReference type="EMBL" id="OZ075115">
    <property type="protein sequence ID" value="CAL5067886.1"/>
    <property type="molecule type" value="Genomic_DNA"/>
</dbReference>
<sequence length="370" mass="41568">MASDTCDDPTRSATSTIVAARSYQVIKIDGYSRSLNTQGYRPSFNSDPFRAGGRTWHVIYKPMGSPYRPENTEYISVSLVLDDDVDEAVIAMGTFSLLDQDRKPAHIHTMTTITNNFAVSNAIGVERFIKRQDLEQSEYLKDDCFAISVHVHIIRQALSMVVPPPDIHRHIGELLSSKEGTDVEFRVRGETFAAHRLVLGARSPVFRAELFGPMKEGTTTDVIQIDDMEVQVFGALLTFMYTDAWPEIKQEDECIMAQHLFAAADRYALQRLKLMCEEKLRQHIDTSSVASILALAEQHQSPRLKKACFKFLGFSSVAFLEAIESKEFEYLSRSCPTVTKELISCLLARDLEKATLGKLCSRVPLFRGLG</sequence>
<evidence type="ECO:0000256" key="2">
    <source>
        <dbReference type="ARBA" id="ARBA00010846"/>
    </source>
</evidence>
<evidence type="ECO:0000313" key="5">
    <source>
        <dbReference type="EMBL" id="CAL5067886.1"/>
    </source>
</evidence>
<dbReference type="AlphaFoldDB" id="A0ABC9F169"/>
<protein>
    <submittedName>
        <fullName evidence="5">Uncharacterized protein</fullName>
    </submittedName>
</protein>